<dbReference type="Proteomes" id="UP000267164">
    <property type="component" value="Chromosome"/>
</dbReference>
<name>A0A386ZJP1_9NOCA</name>
<dbReference type="KEGG" id="nyu:D7D52_30135"/>
<dbReference type="InterPro" id="IPR008988">
    <property type="entry name" value="Transcriptional_repressor_C"/>
</dbReference>
<dbReference type="InterPro" id="IPR038157">
    <property type="entry name" value="FeoA_core_dom"/>
</dbReference>
<gene>
    <name evidence="3" type="ORF">D7D52_30135</name>
</gene>
<dbReference type="SMART" id="SM00899">
    <property type="entry name" value="FeoA"/>
    <property type="match status" value="1"/>
</dbReference>
<feature type="domain" description="Ferrous iron transporter FeoA-like" evidence="2">
    <location>
        <begin position="2"/>
        <end position="73"/>
    </location>
</feature>
<evidence type="ECO:0000313" key="3">
    <source>
        <dbReference type="EMBL" id="AYF77374.1"/>
    </source>
</evidence>
<dbReference type="RefSeq" id="WP_120741777.1">
    <property type="nucleotide sequence ID" value="NZ_CP032568.1"/>
</dbReference>
<sequence length="84" mass="9002">MSSLMDSKPGETFRIGRLRLLGRQRRRLLELGLIPGAPVSVSAIGVCGGRILRVGEARIAVDRATARAIEVARDRAQHTPVTGA</sequence>
<keyword evidence="4" id="KW-1185">Reference proteome</keyword>
<dbReference type="Gene3D" id="2.30.30.90">
    <property type="match status" value="1"/>
</dbReference>
<reference evidence="3 4" key="1">
    <citation type="submission" date="2018-09" db="EMBL/GenBank/DDBJ databases">
        <title>Nocardia yunnanensis sp. nov., an actinomycete isolated from a soil sample.</title>
        <authorList>
            <person name="Zhang J."/>
        </authorList>
    </citation>
    <scope>NUCLEOTIDE SEQUENCE [LARGE SCALE GENOMIC DNA]</scope>
    <source>
        <strain evidence="3 4">CFHS0054</strain>
    </source>
</reference>
<dbReference type="EMBL" id="CP032568">
    <property type="protein sequence ID" value="AYF77374.1"/>
    <property type="molecule type" value="Genomic_DNA"/>
</dbReference>
<evidence type="ECO:0000256" key="1">
    <source>
        <dbReference type="ARBA" id="ARBA00023004"/>
    </source>
</evidence>
<organism evidence="3 4">
    <name type="scientific">Nocardia yunnanensis</name>
    <dbReference type="NCBI Taxonomy" id="2382165"/>
    <lineage>
        <taxon>Bacteria</taxon>
        <taxon>Bacillati</taxon>
        <taxon>Actinomycetota</taxon>
        <taxon>Actinomycetes</taxon>
        <taxon>Mycobacteriales</taxon>
        <taxon>Nocardiaceae</taxon>
        <taxon>Nocardia</taxon>
    </lineage>
</organism>
<dbReference type="InterPro" id="IPR007167">
    <property type="entry name" value="Fe-transptr_FeoA-like"/>
</dbReference>
<protein>
    <submittedName>
        <fullName evidence="3">Ferrous iron transport protein A</fullName>
    </submittedName>
</protein>
<evidence type="ECO:0000313" key="4">
    <source>
        <dbReference type="Proteomes" id="UP000267164"/>
    </source>
</evidence>
<dbReference type="GO" id="GO:0046914">
    <property type="term" value="F:transition metal ion binding"/>
    <property type="evidence" value="ECO:0007669"/>
    <property type="project" value="InterPro"/>
</dbReference>
<evidence type="ECO:0000259" key="2">
    <source>
        <dbReference type="SMART" id="SM00899"/>
    </source>
</evidence>
<keyword evidence="1" id="KW-0408">Iron</keyword>
<dbReference type="Pfam" id="PF04023">
    <property type="entry name" value="FeoA"/>
    <property type="match status" value="1"/>
</dbReference>
<dbReference type="SUPFAM" id="SSF50037">
    <property type="entry name" value="C-terminal domain of transcriptional repressors"/>
    <property type="match status" value="1"/>
</dbReference>
<dbReference type="AlphaFoldDB" id="A0A386ZJP1"/>
<proteinExistence type="predicted"/>
<accession>A0A386ZJP1</accession>